<proteinExistence type="predicted"/>
<evidence type="ECO:0000313" key="3">
    <source>
        <dbReference type="Proteomes" id="UP000053732"/>
    </source>
</evidence>
<reference evidence="2 3" key="1">
    <citation type="journal article" date="2014" name="Nat. Commun.">
        <title>Multiple recent horizontal transfers of a large genomic region in cheese making fungi.</title>
        <authorList>
            <person name="Cheeseman K."/>
            <person name="Ropars J."/>
            <person name="Renault P."/>
            <person name="Dupont J."/>
            <person name="Gouzy J."/>
            <person name="Branca A."/>
            <person name="Abraham A.L."/>
            <person name="Ceppi M."/>
            <person name="Conseiller E."/>
            <person name="Debuchy R."/>
            <person name="Malagnac F."/>
            <person name="Goarin A."/>
            <person name="Silar P."/>
            <person name="Lacoste S."/>
            <person name="Sallet E."/>
            <person name="Bensimon A."/>
            <person name="Giraud T."/>
            <person name="Brygoo Y."/>
        </authorList>
    </citation>
    <scope>NUCLEOTIDE SEQUENCE [LARGE SCALE GENOMIC DNA]</scope>
    <source>
        <strain evidence="3">FM 013</strain>
    </source>
</reference>
<sequence length="419" mass="47282">MKEAMDQQLLPFVKYSDKDRTPDTPHLTLTIEGDSSVDVLDDELIYDVLFTIMRAADDPHTRPCIIHWNPVEDGCGQSGMKLLLHGEECLQLKELDPEKLPTKLLIPREVPTSDPYFKELVPGSSVSWKAPLPAVHFDDSGLGVTYSILWPGGQIPIWDWGTLVEHSGRTLVPKSTPVVLPGPSYLTFETRNHKSDPEESDPEYFDYPPPPSPRSISPSARVNGAPIFSVTIAGPTTLSMKDQIPSLPRYPLTVTVSYHIQAGSPCLPHSGMLTFHSYIFKQPDNHYEGFRIYRRGNDGWTPYEWRTHQLGFRITEPHALNVGRNEENHFWTLKPGESWSFTRQVDEFPKDAAPGDKFRYLFKGATLDWWNWGNFETHKDTVVWVPGWLQGKVQDPKGNGGRPVVVVPASNAVEFTLVD</sequence>
<evidence type="ECO:0000256" key="1">
    <source>
        <dbReference type="SAM" id="MobiDB-lite"/>
    </source>
</evidence>
<feature type="region of interest" description="Disordered" evidence="1">
    <location>
        <begin position="187"/>
        <end position="216"/>
    </location>
</feature>
<dbReference type="AlphaFoldDB" id="A0A0G4PK79"/>
<gene>
    <name evidence="2" type="ORF">PCAMFM013_S018g000275</name>
</gene>
<evidence type="ECO:0000313" key="2">
    <source>
        <dbReference type="EMBL" id="CRL26581.1"/>
    </source>
</evidence>
<organism evidence="2 3">
    <name type="scientific">Penicillium camemberti (strain FM 013)</name>
    <dbReference type="NCBI Taxonomy" id="1429867"/>
    <lineage>
        <taxon>Eukaryota</taxon>
        <taxon>Fungi</taxon>
        <taxon>Dikarya</taxon>
        <taxon>Ascomycota</taxon>
        <taxon>Pezizomycotina</taxon>
        <taxon>Eurotiomycetes</taxon>
        <taxon>Eurotiomycetidae</taxon>
        <taxon>Eurotiales</taxon>
        <taxon>Aspergillaceae</taxon>
        <taxon>Penicillium</taxon>
    </lineage>
</organism>
<dbReference type="EMBL" id="HG793151">
    <property type="protein sequence ID" value="CRL26581.1"/>
    <property type="molecule type" value="Genomic_DNA"/>
</dbReference>
<name>A0A0G4PK79_PENC3</name>
<dbReference type="Proteomes" id="UP000053732">
    <property type="component" value="Unassembled WGS sequence"/>
</dbReference>
<protein>
    <submittedName>
        <fullName evidence="2">Str. FM013</fullName>
    </submittedName>
</protein>
<keyword evidence="3" id="KW-1185">Reference proteome</keyword>
<accession>A0A0G4PK79</accession>